<feature type="chain" id="PRO_5034139945" description="Fibronectin type-III domain-containing protein" evidence="2">
    <location>
        <begin position="20"/>
        <end position="480"/>
    </location>
</feature>
<evidence type="ECO:0000256" key="2">
    <source>
        <dbReference type="SAM" id="SignalP"/>
    </source>
</evidence>
<feature type="region of interest" description="Disordered" evidence="1">
    <location>
        <begin position="457"/>
        <end position="480"/>
    </location>
</feature>
<dbReference type="PROSITE" id="PS50853">
    <property type="entry name" value="FN3"/>
    <property type="match status" value="1"/>
</dbReference>
<dbReference type="InterPro" id="IPR015373">
    <property type="entry name" value="Interferon/interleukin_rcp_dom"/>
</dbReference>
<reference evidence="4" key="1">
    <citation type="submission" date="2025-08" db="UniProtKB">
        <authorList>
            <consortium name="Ensembl"/>
        </authorList>
    </citation>
    <scope>IDENTIFICATION</scope>
</reference>
<dbReference type="AlphaFoldDB" id="A0A8C3LUN7"/>
<feature type="region of interest" description="Disordered" evidence="1">
    <location>
        <begin position="330"/>
        <end position="373"/>
    </location>
</feature>
<keyword evidence="5" id="KW-1185">Reference proteome</keyword>
<dbReference type="InterPro" id="IPR036116">
    <property type="entry name" value="FN3_sf"/>
</dbReference>
<accession>A0A8C3LUN7</accession>
<evidence type="ECO:0000313" key="5">
    <source>
        <dbReference type="Proteomes" id="UP000694543"/>
    </source>
</evidence>
<dbReference type="GO" id="GO:0005886">
    <property type="term" value="C:plasma membrane"/>
    <property type="evidence" value="ECO:0007669"/>
    <property type="project" value="TreeGrafter"/>
</dbReference>
<feature type="domain" description="Fibronectin type-III" evidence="3">
    <location>
        <begin position="23"/>
        <end position="117"/>
    </location>
</feature>
<proteinExistence type="predicted"/>
<keyword evidence="2" id="KW-0732">Signal</keyword>
<feature type="compositionally biased region" description="Low complexity" evidence="1">
    <location>
        <begin position="357"/>
        <end position="371"/>
    </location>
</feature>
<dbReference type="InterPro" id="IPR013783">
    <property type="entry name" value="Ig-like_fold"/>
</dbReference>
<dbReference type="Proteomes" id="UP000694543">
    <property type="component" value="Unplaced"/>
</dbReference>
<dbReference type="InterPro" id="IPR003961">
    <property type="entry name" value="FN3_dom"/>
</dbReference>
<reference evidence="4" key="2">
    <citation type="submission" date="2025-09" db="UniProtKB">
        <authorList>
            <consortium name="Ensembl"/>
        </authorList>
    </citation>
    <scope>IDENTIFICATION</scope>
</reference>
<dbReference type="CDD" id="cd00063">
    <property type="entry name" value="FN3"/>
    <property type="match status" value="1"/>
</dbReference>
<feature type="compositionally biased region" description="Acidic residues" evidence="1">
    <location>
        <begin position="346"/>
        <end position="356"/>
    </location>
</feature>
<dbReference type="Pfam" id="PF01108">
    <property type="entry name" value="Tissue_fac"/>
    <property type="match status" value="1"/>
</dbReference>
<dbReference type="SUPFAM" id="SSF49265">
    <property type="entry name" value="Fibronectin type III"/>
    <property type="match status" value="2"/>
</dbReference>
<dbReference type="PANTHER" id="PTHR20859">
    <property type="entry name" value="INTERFERON/INTERLEUKIN RECEPTOR"/>
    <property type="match status" value="1"/>
</dbReference>
<name>A0A8C3LUN7_CHRPC</name>
<feature type="signal peptide" evidence="2">
    <location>
        <begin position="1"/>
        <end position="19"/>
    </location>
</feature>
<dbReference type="Ensembl" id="ENSCPIT00010018594.1">
    <property type="protein sequence ID" value="ENSCPIP00010015600.1"/>
    <property type="gene ID" value="ENSCPIG00010012432.1"/>
</dbReference>
<dbReference type="PANTHER" id="PTHR20859:SF84">
    <property type="entry name" value="INTERFERON ALPHA_BETA RECEPTOR 2"/>
    <property type="match status" value="1"/>
</dbReference>
<evidence type="ECO:0000256" key="1">
    <source>
        <dbReference type="SAM" id="MobiDB-lite"/>
    </source>
</evidence>
<sequence length="480" mass="52513">MSPALRLLLSLASCALLRGTPLPPREVRLWAQNFHVQLRWEPDPHAPNGTAYQVEWRKRTSRWTRADTCRENSTGSSWACELHCDDIHGIYWARVRAVQDGEPSPWVSSSELLPYRDTIVGPPALSWQLQGHNLSINLSAPLTPYKSMHGSYKPLSKVLRKLRYHLRLYHGDVLQQEVPCRWTTKKASCTFRFLMPSTQYCIRTVAVGIAPQQSLEAEQCLVTPAGPAGFPWVLLAALIAALPLLSVPAVCLTCVYVFPKSSEMHLPKMLALLPSSTAVPTLELQEDAPAPLLPAPREHPAPTAPLLPGEWCYQERSGYCPNGFGMEWHEGRTAPSSQPSSWVPAPEDDEEDESDGDAAAVSSASSVMDGDYGTSETWLSPHLQLYSTALGAGSSLLPALHTISFSPGELQEDAAGSWVPLSSVRLPGTELGVDDSSTQQRGCPCMLPMWHVGTPHEQEAAAPPEHPFALLGAPEAECEE</sequence>
<dbReference type="GO" id="GO:0042018">
    <property type="term" value="F:interleukin-22 receptor activity"/>
    <property type="evidence" value="ECO:0007669"/>
    <property type="project" value="TreeGrafter"/>
</dbReference>
<dbReference type="Pfam" id="PF09294">
    <property type="entry name" value="Interfer-bind"/>
    <property type="match status" value="1"/>
</dbReference>
<protein>
    <recommendedName>
        <fullName evidence="3">Fibronectin type-III domain-containing protein</fullName>
    </recommendedName>
</protein>
<dbReference type="InterPro" id="IPR050650">
    <property type="entry name" value="Type-II_Cytokine-TF_Rcpt"/>
</dbReference>
<dbReference type="Gene3D" id="2.60.40.10">
    <property type="entry name" value="Immunoglobulins"/>
    <property type="match status" value="1"/>
</dbReference>
<evidence type="ECO:0000259" key="3">
    <source>
        <dbReference type="PROSITE" id="PS50853"/>
    </source>
</evidence>
<organism evidence="4 5">
    <name type="scientific">Chrysolophus pictus</name>
    <name type="common">Golden pheasant</name>
    <name type="synonym">Phasianus pictus</name>
    <dbReference type="NCBI Taxonomy" id="9089"/>
    <lineage>
        <taxon>Eukaryota</taxon>
        <taxon>Metazoa</taxon>
        <taxon>Chordata</taxon>
        <taxon>Craniata</taxon>
        <taxon>Vertebrata</taxon>
        <taxon>Euteleostomi</taxon>
        <taxon>Archelosauria</taxon>
        <taxon>Archosauria</taxon>
        <taxon>Dinosauria</taxon>
        <taxon>Saurischia</taxon>
        <taxon>Theropoda</taxon>
        <taxon>Coelurosauria</taxon>
        <taxon>Aves</taxon>
        <taxon>Neognathae</taxon>
        <taxon>Galloanserae</taxon>
        <taxon>Galliformes</taxon>
        <taxon>Phasianidae</taxon>
        <taxon>Phasianinae</taxon>
        <taxon>Chrysolophus</taxon>
    </lineage>
</organism>
<evidence type="ECO:0000313" key="4">
    <source>
        <dbReference type="Ensembl" id="ENSCPIP00010015600.1"/>
    </source>
</evidence>